<dbReference type="Pfam" id="PF00005">
    <property type="entry name" value="ABC_tran"/>
    <property type="match status" value="1"/>
</dbReference>
<dbReference type="InterPro" id="IPR050166">
    <property type="entry name" value="ABC_transporter_ATP-bind"/>
</dbReference>
<dbReference type="InterPro" id="IPR027417">
    <property type="entry name" value="P-loop_NTPase"/>
</dbReference>
<dbReference type="GO" id="GO:0005524">
    <property type="term" value="F:ATP binding"/>
    <property type="evidence" value="ECO:0007669"/>
    <property type="project" value="UniProtKB-KW"/>
</dbReference>
<keyword evidence="2" id="KW-0547">Nucleotide-binding</keyword>
<evidence type="ECO:0000256" key="2">
    <source>
        <dbReference type="ARBA" id="ARBA00022741"/>
    </source>
</evidence>
<dbReference type="Gene3D" id="3.40.50.300">
    <property type="entry name" value="P-loop containing nucleotide triphosphate hydrolases"/>
    <property type="match status" value="1"/>
</dbReference>
<organism evidence="5 6">
    <name type="scientific">Dehalobacterium formicoaceticum</name>
    <dbReference type="NCBI Taxonomy" id="51515"/>
    <lineage>
        <taxon>Bacteria</taxon>
        <taxon>Bacillati</taxon>
        <taxon>Bacillota</taxon>
        <taxon>Clostridia</taxon>
        <taxon>Eubacteriales</taxon>
        <taxon>Peptococcaceae</taxon>
        <taxon>Dehalobacterium</taxon>
    </lineage>
</organism>
<evidence type="ECO:0000313" key="6">
    <source>
        <dbReference type="Proteomes" id="UP001524944"/>
    </source>
</evidence>
<dbReference type="InterPro" id="IPR003593">
    <property type="entry name" value="AAA+_ATPase"/>
</dbReference>
<evidence type="ECO:0000256" key="3">
    <source>
        <dbReference type="ARBA" id="ARBA00022840"/>
    </source>
</evidence>
<gene>
    <name evidence="5" type="ORF">NVS47_03880</name>
</gene>
<keyword evidence="1" id="KW-0813">Transport</keyword>
<accession>A0ABT1Y4P7</accession>
<keyword evidence="3 5" id="KW-0067">ATP-binding</keyword>
<keyword evidence="6" id="KW-1185">Reference proteome</keyword>
<feature type="domain" description="ABC transporter" evidence="4">
    <location>
        <begin position="10"/>
        <end position="237"/>
    </location>
</feature>
<reference evidence="5 6" key="1">
    <citation type="submission" date="2022-08" db="EMBL/GenBank/DDBJ databases">
        <title>Proteogenomics of the novel Dehalobacterium formicoaceticum strain EZ94 highlights a key role of methyltransferases during anaerobic dichloromethane degradation.</title>
        <authorList>
            <person name="Wasmund K."/>
        </authorList>
    </citation>
    <scope>NUCLEOTIDE SEQUENCE [LARGE SCALE GENOMIC DNA]</scope>
    <source>
        <strain evidence="5 6">EZ94</strain>
    </source>
</reference>
<comment type="caution">
    <text evidence="5">The sequence shown here is derived from an EMBL/GenBank/DDBJ whole genome shotgun (WGS) entry which is preliminary data.</text>
</comment>
<dbReference type="Proteomes" id="UP001524944">
    <property type="component" value="Unassembled WGS sequence"/>
</dbReference>
<evidence type="ECO:0000313" key="5">
    <source>
        <dbReference type="EMBL" id="MCR6544661.1"/>
    </source>
</evidence>
<dbReference type="CDD" id="cd03293">
    <property type="entry name" value="ABC_NrtD_SsuB_transporters"/>
    <property type="match status" value="1"/>
</dbReference>
<dbReference type="SUPFAM" id="SSF52540">
    <property type="entry name" value="P-loop containing nucleoside triphosphate hydrolases"/>
    <property type="match status" value="1"/>
</dbReference>
<dbReference type="RefSeq" id="WP_089610170.1">
    <property type="nucleotide sequence ID" value="NZ_CP022121.1"/>
</dbReference>
<evidence type="ECO:0000256" key="1">
    <source>
        <dbReference type="ARBA" id="ARBA00022448"/>
    </source>
</evidence>
<sequence>MSVTKREAKVSVNNLTKSFGDLLVLNDINFTVGKGEFLVIVGPTGCGKTTFLNVLSTLYPATKGNILIDGEPADPKKHNISFVFQEPSCLPWRTVRDNIAYGMEVKKFPPDKLKKELDKVMEVVGLTECADLYPNQISSSMEQRVAIARAFSVNPDLLLMDEPYGQLDVKLRFYLEDELIRIWKEFGNTVLFVTHNIEEAVYVAERILILSNKPTTIKAEVHVDLPRPRNYLDPEFIRIRKEVTELIRWW</sequence>
<name>A0ABT1Y4P7_9FIRM</name>
<dbReference type="PANTHER" id="PTHR42788">
    <property type="entry name" value="TAURINE IMPORT ATP-BINDING PROTEIN-RELATED"/>
    <property type="match status" value="1"/>
</dbReference>
<dbReference type="EMBL" id="JANPWE010000001">
    <property type="protein sequence ID" value="MCR6544661.1"/>
    <property type="molecule type" value="Genomic_DNA"/>
</dbReference>
<proteinExistence type="predicted"/>
<dbReference type="SMART" id="SM00382">
    <property type="entry name" value="AAA"/>
    <property type="match status" value="1"/>
</dbReference>
<evidence type="ECO:0000259" key="4">
    <source>
        <dbReference type="PROSITE" id="PS50893"/>
    </source>
</evidence>
<dbReference type="PANTHER" id="PTHR42788:SF13">
    <property type="entry name" value="ALIPHATIC SULFONATES IMPORT ATP-BINDING PROTEIN SSUB"/>
    <property type="match status" value="1"/>
</dbReference>
<dbReference type="PROSITE" id="PS50893">
    <property type="entry name" value="ABC_TRANSPORTER_2"/>
    <property type="match status" value="1"/>
</dbReference>
<dbReference type="InterPro" id="IPR003439">
    <property type="entry name" value="ABC_transporter-like_ATP-bd"/>
</dbReference>
<protein>
    <submittedName>
        <fullName evidence="5">ABC transporter ATP-binding protein</fullName>
    </submittedName>
</protein>